<feature type="compositionally biased region" description="Acidic residues" evidence="6">
    <location>
        <begin position="1143"/>
        <end position="1157"/>
    </location>
</feature>
<feature type="coiled-coil region" evidence="5">
    <location>
        <begin position="100"/>
        <end position="138"/>
    </location>
</feature>
<dbReference type="GO" id="GO:0005652">
    <property type="term" value="C:nuclear lamina"/>
    <property type="evidence" value="ECO:0007669"/>
    <property type="project" value="UniProtKB-SubCell"/>
</dbReference>
<comment type="subcellular location">
    <subcellularLocation>
        <location evidence="3">Nucleus lamina</location>
    </subcellularLocation>
</comment>
<feature type="compositionally biased region" description="Polar residues" evidence="6">
    <location>
        <begin position="966"/>
        <end position="978"/>
    </location>
</feature>
<feature type="region of interest" description="Disordered" evidence="6">
    <location>
        <begin position="13"/>
        <end position="37"/>
    </location>
</feature>
<evidence type="ECO:0000313" key="8">
    <source>
        <dbReference type="Proteomes" id="UP000634136"/>
    </source>
</evidence>
<proteinExistence type="inferred from homology"/>
<feature type="compositionally biased region" description="Basic and acidic residues" evidence="6">
    <location>
        <begin position="1057"/>
        <end position="1074"/>
    </location>
</feature>
<dbReference type="EMBL" id="JAAIUW010000010">
    <property type="protein sequence ID" value="KAF7811233.1"/>
    <property type="molecule type" value="Genomic_DNA"/>
</dbReference>
<dbReference type="PANTHER" id="PTHR31908:SF11">
    <property type="entry name" value="PROTEIN CROWDED NUCLEI 1"/>
    <property type="match status" value="1"/>
</dbReference>
<evidence type="ECO:0000313" key="7">
    <source>
        <dbReference type="EMBL" id="KAF7811233.1"/>
    </source>
</evidence>
<feature type="region of interest" description="Disordered" evidence="6">
    <location>
        <begin position="1118"/>
        <end position="1163"/>
    </location>
</feature>
<evidence type="ECO:0000256" key="1">
    <source>
        <dbReference type="ARBA" id="ARBA00023054"/>
    </source>
</evidence>
<dbReference type="AlphaFoldDB" id="A0A834W7H1"/>
<evidence type="ECO:0000256" key="2">
    <source>
        <dbReference type="ARBA" id="ARBA00023242"/>
    </source>
</evidence>
<feature type="compositionally biased region" description="Polar residues" evidence="6">
    <location>
        <begin position="1076"/>
        <end position="1090"/>
    </location>
</feature>
<feature type="compositionally biased region" description="Basic and acidic residues" evidence="6">
    <location>
        <begin position="1003"/>
        <end position="1014"/>
    </location>
</feature>
<feature type="compositionally biased region" description="Basic and acidic residues" evidence="6">
    <location>
        <begin position="896"/>
        <end position="908"/>
    </location>
</feature>
<feature type="compositionally biased region" description="Basic residues" evidence="6">
    <location>
        <begin position="924"/>
        <end position="938"/>
    </location>
</feature>
<sequence length="1175" mass="134891">MFTPQKLLSLTPKRWAGSGSRTDLGPNSAGEGTATGRGKGVAIFEAKTPASGSAFENGDDGVVGSGGATMDREVLVQRVAGLEKELYEYQFNMGLLLIEKKEWNSKYKEISQDLQEVRDALEQEKAAHLIAISEAEKREESLRKALGVEKECVLDLEKALREMRAEHAAIKFTADSKLAEANALVASVEDKSLEVEAKLRAADAKLAEMSRKSLEMDRKSRDLEAQESALRRERLSFIAEREMHESTLSKQREDLREWEKKLQEGEERLAKGQRILNEREQRANESDRILRQKEKELEDTQKNIDATNVTLRSKEDDEYDSIRMNLDLKEKELSAWEEKLNDREKTEIQKLLEEHKAMLDLKKQEFEVELEEKRISSETGLQNRSVELEKKEAEINHMEEKVAKRELALEKRTEKLREKEKEYELKLKGLKEREKSIKFEEKNLEKEKGQVESEREKLLSIKADIDKIKADNEQELLRIQEETNRLKVTEEERSDYMRLQSELKHEIDQYRLQKELLLKETDDLRQQKETFERDWEELDLKRADVEKELKKVVEQKEEISKLQQIEEEKLKNEKQATEDYIQRELEALKLAKESFAIQMEDEKSDLAEKSQSERNQMLLDFEMRKREFEADMQNQLEQKENEFLERKKLFEEERERELSNINYLREVAHREMEEMKLQRSKLEKEKLESVENKKHLEKQQAEMREDIDVLVDLNRKLKGQREQFVEERRRFIDFVEKLRSCQNCGEIVSEFVLSGLQSLAEIENVEVPSLPKLADDIIQGSPYGNLASRQNTGVSPVTDSKSPVSGGTMSWLHKCTSKIFKISPGTKMESEDVGASRDVAPLSIENDKIEESSGGILGTENEAEVSFAIVSDSFVVQRTQSDNDVREIDTQQDISIDDHSNIDSKAPEVPEDSQLSDSKGGQQKPRKRGKPRVKRTRSVKAVVKDAKAILGESVDDDETEFANGNAEDSANVNSTMQKQSKRMPSNARKRNHVQTSQMTTSQHDGDASEGRSDSEVQGQHKRRRQKAAPPVRESRYNLRRPKAGAAAPFGRALSGSKESEGEVDRIKETDDAIFHSKTSSPSRGVTNENRGQVHIVQSEKIVEIQDGYGETRNAVNNTVLSEEVNGTPDDAEEHDAEYRSESCDVDAEDDNEEDEEYEHPGEASIGKKLWTFFTT</sequence>
<dbReference type="GO" id="GO:0006997">
    <property type="term" value="P:nucleus organization"/>
    <property type="evidence" value="ECO:0007669"/>
    <property type="project" value="InterPro"/>
</dbReference>
<dbReference type="PANTHER" id="PTHR31908">
    <property type="entry name" value="PROTEIN CROWDED NUCLEI 4"/>
    <property type="match status" value="1"/>
</dbReference>
<feature type="coiled-coil region" evidence="5">
    <location>
        <begin position="241"/>
        <end position="730"/>
    </location>
</feature>
<evidence type="ECO:0000256" key="3">
    <source>
        <dbReference type="ARBA" id="ARBA00024186"/>
    </source>
</evidence>
<protein>
    <submittedName>
        <fullName evidence="7">Protein CROWDED NUCLEI 1</fullName>
    </submittedName>
</protein>
<gene>
    <name evidence="7" type="ORF">G2W53_032209</name>
</gene>
<keyword evidence="2" id="KW-0539">Nucleus</keyword>
<dbReference type="OrthoDB" id="673795at2759"/>
<accession>A0A834W7H1</accession>
<evidence type="ECO:0000256" key="6">
    <source>
        <dbReference type="SAM" id="MobiDB-lite"/>
    </source>
</evidence>
<reference evidence="7" key="1">
    <citation type="submission" date="2020-09" db="EMBL/GenBank/DDBJ databases">
        <title>Genome-Enabled Discovery of Anthraquinone Biosynthesis in Senna tora.</title>
        <authorList>
            <person name="Kang S.-H."/>
            <person name="Pandey R.P."/>
            <person name="Lee C.-M."/>
            <person name="Sim J.-S."/>
            <person name="Jeong J.-T."/>
            <person name="Choi B.-S."/>
            <person name="Jung M."/>
            <person name="Ginzburg D."/>
            <person name="Zhao K."/>
            <person name="Won S.Y."/>
            <person name="Oh T.-J."/>
            <person name="Yu Y."/>
            <person name="Kim N.-H."/>
            <person name="Lee O.R."/>
            <person name="Lee T.-H."/>
            <person name="Bashyal P."/>
            <person name="Kim T.-S."/>
            <person name="Lee W.-H."/>
            <person name="Kawkins C."/>
            <person name="Kim C.-K."/>
            <person name="Kim J.S."/>
            <person name="Ahn B.O."/>
            <person name="Rhee S.Y."/>
            <person name="Sohng J.K."/>
        </authorList>
    </citation>
    <scope>NUCLEOTIDE SEQUENCE</scope>
    <source>
        <tissue evidence="7">Leaf</tissue>
    </source>
</reference>
<comment type="caution">
    <text evidence="7">The sequence shown here is derived from an EMBL/GenBank/DDBJ whole genome shotgun (WGS) entry which is preliminary data.</text>
</comment>
<feature type="compositionally biased region" description="Polar residues" evidence="6">
    <location>
        <begin position="993"/>
        <end position="1002"/>
    </location>
</feature>
<evidence type="ECO:0000256" key="5">
    <source>
        <dbReference type="SAM" id="Coils"/>
    </source>
</evidence>
<dbReference type="InterPro" id="IPR040418">
    <property type="entry name" value="CRWN"/>
</dbReference>
<name>A0A834W7H1_9FABA</name>
<dbReference type="Proteomes" id="UP000634136">
    <property type="component" value="Unassembled WGS sequence"/>
</dbReference>
<keyword evidence="1 5" id="KW-0175">Coiled coil</keyword>
<evidence type="ECO:0000256" key="4">
    <source>
        <dbReference type="ARBA" id="ARBA00024208"/>
    </source>
</evidence>
<feature type="region of interest" description="Disordered" evidence="6">
    <location>
        <begin position="881"/>
        <end position="1092"/>
    </location>
</feature>
<keyword evidence="8" id="KW-1185">Reference proteome</keyword>
<comment type="similarity">
    <text evidence="4">Belongs to the CRWN family.</text>
</comment>
<organism evidence="7 8">
    <name type="scientific">Senna tora</name>
    <dbReference type="NCBI Taxonomy" id="362788"/>
    <lineage>
        <taxon>Eukaryota</taxon>
        <taxon>Viridiplantae</taxon>
        <taxon>Streptophyta</taxon>
        <taxon>Embryophyta</taxon>
        <taxon>Tracheophyta</taxon>
        <taxon>Spermatophyta</taxon>
        <taxon>Magnoliopsida</taxon>
        <taxon>eudicotyledons</taxon>
        <taxon>Gunneridae</taxon>
        <taxon>Pentapetalae</taxon>
        <taxon>rosids</taxon>
        <taxon>fabids</taxon>
        <taxon>Fabales</taxon>
        <taxon>Fabaceae</taxon>
        <taxon>Caesalpinioideae</taxon>
        <taxon>Cassia clade</taxon>
        <taxon>Senna</taxon>
    </lineage>
</organism>